<feature type="chain" id="PRO_5013176995" evidence="1">
    <location>
        <begin position="22"/>
        <end position="270"/>
    </location>
</feature>
<feature type="domain" description="SGNH hydrolase-type esterase" evidence="2">
    <location>
        <begin position="45"/>
        <end position="224"/>
    </location>
</feature>
<keyword evidence="1" id="KW-0732">Signal</keyword>
<dbReference type="PANTHER" id="PTHR43695:SF2">
    <property type="entry name" value="PUTATIVE (AFU_ORTHOLOGUE AFUA_2G17250)-RELATED"/>
    <property type="match status" value="1"/>
</dbReference>
<dbReference type="SUPFAM" id="SSF52266">
    <property type="entry name" value="SGNH hydrolase"/>
    <property type="match status" value="1"/>
</dbReference>
<proteinExistence type="predicted"/>
<dbReference type="EMBL" id="FJOG01000032">
    <property type="protein sequence ID" value="CZR65678.1"/>
    <property type="molecule type" value="Genomic_DNA"/>
</dbReference>
<dbReference type="Pfam" id="PF13472">
    <property type="entry name" value="Lipase_GDSL_2"/>
    <property type="match status" value="1"/>
</dbReference>
<dbReference type="InterPro" id="IPR036514">
    <property type="entry name" value="SGNH_hydro_sf"/>
</dbReference>
<dbReference type="InterPro" id="IPR037459">
    <property type="entry name" value="RhgT-like"/>
</dbReference>
<name>A0A1L7XKY1_9HELO</name>
<dbReference type="GO" id="GO:0016787">
    <property type="term" value="F:hydrolase activity"/>
    <property type="evidence" value="ECO:0007669"/>
    <property type="project" value="InterPro"/>
</dbReference>
<dbReference type="InterPro" id="IPR013830">
    <property type="entry name" value="SGNH_hydro"/>
</dbReference>
<organism evidence="3 4">
    <name type="scientific">Phialocephala subalpina</name>
    <dbReference type="NCBI Taxonomy" id="576137"/>
    <lineage>
        <taxon>Eukaryota</taxon>
        <taxon>Fungi</taxon>
        <taxon>Dikarya</taxon>
        <taxon>Ascomycota</taxon>
        <taxon>Pezizomycotina</taxon>
        <taxon>Leotiomycetes</taxon>
        <taxon>Helotiales</taxon>
        <taxon>Mollisiaceae</taxon>
        <taxon>Phialocephala</taxon>
        <taxon>Phialocephala fortinii species complex</taxon>
    </lineage>
</organism>
<dbReference type="OrthoDB" id="5041285at2759"/>
<evidence type="ECO:0000259" key="2">
    <source>
        <dbReference type="Pfam" id="PF13472"/>
    </source>
</evidence>
<gene>
    <name evidence="3" type="ORF">PAC_15578</name>
</gene>
<protein>
    <submittedName>
        <fullName evidence="3">Related to acetylesterase</fullName>
    </submittedName>
</protein>
<dbReference type="Gene3D" id="3.40.50.1110">
    <property type="entry name" value="SGNH hydrolase"/>
    <property type="match status" value="1"/>
</dbReference>
<dbReference type="PANTHER" id="PTHR43695">
    <property type="entry name" value="PUTATIVE (AFU_ORTHOLOGUE AFUA_2G17250)-RELATED"/>
    <property type="match status" value="1"/>
</dbReference>
<feature type="signal peptide" evidence="1">
    <location>
        <begin position="1"/>
        <end position="21"/>
    </location>
</feature>
<keyword evidence="4" id="KW-1185">Reference proteome</keyword>
<dbReference type="AlphaFoldDB" id="A0A1L7XKY1"/>
<evidence type="ECO:0000256" key="1">
    <source>
        <dbReference type="SAM" id="SignalP"/>
    </source>
</evidence>
<dbReference type="STRING" id="576137.A0A1L7XKY1"/>
<evidence type="ECO:0000313" key="3">
    <source>
        <dbReference type="EMBL" id="CZR65678.1"/>
    </source>
</evidence>
<accession>A0A1L7XKY1</accession>
<sequence length="270" mass="28348">MKSVVALSVIALASINSLAIAASIPQTRYASRSWPPKKPAAFFLAGDSTTAAQSNSGGGWGIGFLKTLVNGAIGTDLGYNGATTVSYVAGGAWADVIDSVSRSKASFTPYVTIQFGHNDQKPTANISLAEYSANLKELGLEAIAAGGIPIFVTPLSRRNFNSSGLVIEDLSQQRSATIAVASSIKAAYIDLNEASIKYLDSIGATDAATYNRIPTDFTHLNPVGSVLFGDMVSWLITSTTKYGEVVGEYTSPNRTVVEAIKTGTYIYPSL</sequence>
<reference evidence="3 4" key="1">
    <citation type="submission" date="2016-03" db="EMBL/GenBank/DDBJ databases">
        <authorList>
            <person name="Ploux O."/>
        </authorList>
    </citation>
    <scope>NUCLEOTIDE SEQUENCE [LARGE SCALE GENOMIC DNA]</scope>
    <source>
        <strain evidence="3 4">UAMH 11012</strain>
    </source>
</reference>
<evidence type="ECO:0000313" key="4">
    <source>
        <dbReference type="Proteomes" id="UP000184330"/>
    </source>
</evidence>
<dbReference type="Proteomes" id="UP000184330">
    <property type="component" value="Unassembled WGS sequence"/>
</dbReference>